<gene>
    <name evidence="3" type="ORF">EV186_10613</name>
</gene>
<dbReference type="OrthoDB" id="5242095at2"/>
<dbReference type="PROSITE" id="PS50937">
    <property type="entry name" value="HTH_MERR_2"/>
    <property type="match status" value="1"/>
</dbReference>
<name>A0A4R6S1Z8_LABRH</name>
<proteinExistence type="predicted"/>
<sequence>MRVAELSTATGVTVPTIKYYLREGLLPQGELTSPNQARYGEQHVRRLRLIRALIEVGGLSVARLREVLATLDDHDGEINNLLGTVQFNILPPGDDQADAAGIAEVDRLLERHGWHVSEKHPARQVLAGVITRARQLGMGWLLEVLDPYAVAAEQVAKVDIDLTARQGDREAMSEVVVVGTILGDAMLTALRHMAHEFTSARRFGAESFTDRS</sequence>
<evidence type="ECO:0000313" key="4">
    <source>
        <dbReference type="Proteomes" id="UP000295444"/>
    </source>
</evidence>
<dbReference type="PANTHER" id="PTHR30204">
    <property type="entry name" value="REDOX-CYCLING DRUG-SENSING TRANSCRIPTIONAL ACTIVATOR SOXR"/>
    <property type="match status" value="1"/>
</dbReference>
<dbReference type="CDD" id="cd04780">
    <property type="entry name" value="HTH_MerR-like_sg5"/>
    <property type="match status" value="1"/>
</dbReference>
<dbReference type="PANTHER" id="PTHR30204:SF98">
    <property type="entry name" value="HTH-TYPE TRANSCRIPTIONAL REGULATOR ADHR"/>
    <property type="match status" value="1"/>
</dbReference>
<dbReference type="InterPro" id="IPR000551">
    <property type="entry name" value="MerR-type_HTH_dom"/>
</dbReference>
<dbReference type="Proteomes" id="UP000295444">
    <property type="component" value="Unassembled WGS sequence"/>
</dbReference>
<feature type="domain" description="HTH merR-type" evidence="2">
    <location>
        <begin position="1"/>
        <end position="70"/>
    </location>
</feature>
<dbReference type="Pfam" id="PF13411">
    <property type="entry name" value="MerR_1"/>
    <property type="match status" value="1"/>
</dbReference>
<dbReference type="InterPro" id="IPR009061">
    <property type="entry name" value="DNA-bd_dom_put_sf"/>
</dbReference>
<reference evidence="3 4" key="1">
    <citation type="submission" date="2019-03" db="EMBL/GenBank/DDBJ databases">
        <title>Genomic Encyclopedia of Type Strains, Phase IV (KMG-IV): sequencing the most valuable type-strain genomes for metagenomic binning, comparative biology and taxonomic classification.</title>
        <authorList>
            <person name="Goeker M."/>
        </authorList>
    </citation>
    <scope>NUCLEOTIDE SEQUENCE [LARGE SCALE GENOMIC DNA]</scope>
    <source>
        <strain evidence="3 4">DSM 45361</strain>
    </source>
</reference>
<accession>A0A4R6S1Z8</accession>
<dbReference type="InterPro" id="IPR047057">
    <property type="entry name" value="MerR_fam"/>
</dbReference>
<protein>
    <submittedName>
        <fullName evidence="3">MerR-like DNA binding protein</fullName>
    </submittedName>
</protein>
<keyword evidence="4" id="KW-1185">Reference proteome</keyword>
<keyword evidence="1" id="KW-0238">DNA-binding</keyword>
<dbReference type="GO" id="GO:0003700">
    <property type="term" value="F:DNA-binding transcription factor activity"/>
    <property type="evidence" value="ECO:0007669"/>
    <property type="project" value="InterPro"/>
</dbReference>
<evidence type="ECO:0000313" key="3">
    <source>
        <dbReference type="EMBL" id="TDP93619.1"/>
    </source>
</evidence>
<dbReference type="AlphaFoldDB" id="A0A4R6S1Z8"/>
<dbReference type="SUPFAM" id="SSF46955">
    <property type="entry name" value="Putative DNA-binding domain"/>
    <property type="match status" value="1"/>
</dbReference>
<dbReference type="Gene3D" id="1.10.1660.10">
    <property type="match status" value="1"/>
</dbReference>
<dbReference type="GO" id="GO:0003677">
    <property type="term" value="F:DNA binding"/>
    <property type="evidence" value="ECO:0007669"/>
    <property type="project" value="UniProtKB-KW"/>
</dbReference>
<organism evidence="3 4">
    <name type="scientific">Labedaea rhizosphaerae</name>
    <dbReference type="NCBI Taxonomy" id="598644"/>
    <lineage>
        <taxon>Bacteria</taxon>
        <taxon>Bacillati</taxon>
        <taxon>Actinomycetota</taxon>
        <taxon>Actinomycetes</taxon>
        <taxon>Pseudonocardiales</taxon>
        <taxon>Pseudonocardiaceae</taxon>
        <taxon>Labedaea</taxon>
    </lineage>
</organism>
<dbReference type="EMBL" id="SNXZ01000006">
    <property type="protein sequence ID" value="TDP93619.1"/>
    <property type="molecule type" value="Genomic_DNA"/>
</dbReference>
<dbReference type="RefSeq" id="WP_133852654.1">
    <property type="nucleotide sequence ID" value="NZ_SNXZ01000006.1"/>
</dbReference>
<evidence type="ECO:0000259" key="2">
    <source>
        <dbReference type="PROSITE" id="PS50937"/>
    </source>
</evidence>
<dbReference type="PRINTS" id="PR00040">
    <property type="entry name" value="HTHMERR"/>
</dbReference>
<dbReference type="SMART" id="SM00422">
    <property type="entry name" value="HTH_MERR"/>
    <property type="match status" value="1"/>
</dbReference>
<comment type="caution">
    <text evidence="3">The sequence shown here is derived from an EMBL/GenBank/DDBJ whole genome shotgun (WGS) entry which is preliminary data.</text>
</comment>
<evidence type="ECO:0000256" key="1">
    <source>
        <dbReference type="ARBA" id="ARBA00023125"/>
    </source>
</evidence>